<keyword evidence="2" id="KW-0784">Thiamine biosynthesis</keyword>
<dbReference type="EMBL" id="WEGH01000007">
    <property type="protein sequence ID" value="MQY09703.1"/>
    <property type="molecule type" value="Genomic_DNA"/>
</dbReference>
<dbReference type="PANTHER" id="PTHR13847:SF289">
    <property type="entry name" value="GLYCINE OXIDASE"/>
    <property type="match status" value="1"/>
</dbReference>
<sequence>MHVVIVGGGVIGLSTAWRALERGLEVTVVDPAPGSEASHASAGMLPPANELILEQEDLLRLCLSSRERYPAFVAGLEAVSGRSVGFRRDGVLDVAFDQDGLAALEEVRKLEESLGIAIERLDPGECLAHEPALAPTVTGGLLAPDDGAIDPREMTPALLAAIDAHGGLLLRERAIEVIMEGDRAAGVRLAGGASVRGDKIVLAAGCWTHGIGGLPPGVVPEIRPVKGQILRLRSAEPYLRRTTRAVAGGSAVYLVPRSNGELVVGATYEERGYDTTVTAGGVCELLDKARKALPGVGALELAEAGVGLRPAAPDDLPVLGATAVPGLLLVTGHSRIGVQLTPVTADLMAGLLADDLVAGLAEPFAPTRFAG</sequence>
<dbReference type="UniPathway" id="UPA00060"/>
<dbReference type="Pfam" id="PF01266">
    <property type="entry name" value="DAO"/>
    <property type="match status" value="1"/>
</dbReference>
<keyword evidence="8" id="KW-1185">Reference proteome</keyword>
<dbReference type="InterPro" id="IPR006076">
    <property type="entry name" value="FAD-dep_OxRdtase"/>
</dbReference>
<keyword evidence="3 7" id="KW-0560">Oxidoreductase</keyword>
<evidence type="ECO:0000259" key="6">
    <source>
        <dbReference type="Pfam" id="PF01266"/>
    </source>
</evidence>
<dbReference type="GO" id="GO:0009228">
    <property type="term" value="P:thiamine biosynthetic process"/>
    <property type="evidence" value="ECO:0007669"/>
    <property type="project" value="UniProtKB-KW"/>
</dbReference>
<evidence type="ECO:0000256" key="3">
    <source>
        <dbReference type="ARBA" id="ARBA00023002"/>
    </source>
</evidence>
<dbReference type="InterPro" id="IPR012727">
    <property type="entry name" value="Gly_oxidase_ThiO"/>
</dbReference>
<dbReference type="AlphaFoldDB" id="A0A7K0C8K5"/>
<dbReference type="Proteomes" id="UP000487268">
    <property type="component" value="Unassembled WGS sequence"/>
</dbReference>
<evidence type="ECO:0000313" key="7">
    <source>
        <dbReference type="EMBL" id="MQY09703.1"/>
    </source>
</evidence>
<dbReference type="GO" id="GO:0009229">
    <property type="term" value="P:thiamine diphosphate biosynthetic process"/>
    <property type="evidence" value="ECO:0007669"/>
    <property type="project" value="UniProtKB-UniPathway"/>
</dbReference>
<dbReference type="InterPro" id="IPR036188">
    <property type="entry name" value="FAD/NAD-bd_sf"/>
</dbReference>
<evidence type="ECO:0000256" key="4">
    <source>
        <dbReference type="ARBA" id="ARBA00049872"/>
    </source>
</evidence>
<dbReference type="GO" id="GO:0043799">
    <property type="term" value="F:glycine oxidase activity"/>
    <property type="evidence" value="ECO:0007669"/>
    <property type="project" value="UniProtKB-EC"/>
</dbReference>
<gene>
    <name evidence="7" type="primary">hcnC_2</name>
    <name evidence="7" type="ORF">ACRB68_78320</name>
</gene>
<dbReference type="OrthoDB" id="3214401at2"/>
<dbReference type="SUPFAM" id="SSF54373">
    <property type="entry name" value="FAD-linked reductases, C-terminal domain"/>
    <property type="match status" value="1"/>
</dbReference>
<proteinExistence type="predicted"/>
<feature type="domain" description="FAD dependent oxidoreductase" evidence="6">
    <location>
        <begin position="2"/>
        <end position="350"/>
    </location>
</feature>
<dbReference type="GO" id="GO:0005737">
    <property type="term" value="C:cytoplasm"/>
    <property type="evidence" value="ECO:0007669"/>
    <property type="project" value="TreeGrafter"/>
</dbReference>
<evidence type="ECO:0000256" key="2">
    <source>
        <dbReference type="ARBA" id="ARBA00022977"/>
    </source>
</evidence>
<dbReference type="SUPFAM" id="SSF51905">
    <property type="entry name" value="FAD/NAD(P)-binding domain"/>
    <property type="match status" value="1"/>
</dbReference>
<accession>A0A7K0C8K5</accession>
<organism evidence="7 8">
    <name type="scientific">Actinomadura macrotermitis</name>
    <dbReference type="NCBI Taxonomy" id="2585200"/>
    <lineage>
        <taxon>Bacteria</taxon>
        <taxon>Bacillati</taxon>
        <taxon>Actinomycetota</taxon>
        <taxon>Actinomycetes</taxon>
        <taxon>Streptosporangiales</taxon>
        <taxon>Thermomonosporaceae</taxon>
        <taxon>Actinomadura</taxon>
    </lineage>
</organism>
<dbReference type="PANTHER" id="PTHR13847">
    <property type="entry name" value="SARCOSINE DEHYDROGENASE-RELATED"/>
    <property type="match status" value="1"/>
</dbReference>
<dbReference type="Gene3D" id="3.30.9.10">
    <property type="entry name" value="D-Amino Acid Oxidase, subunit A, domain 2"/>
    <property type="match status" value="1"/>
</dbReference>
<comment type="catalytic activity">
    <reaction evidence="4">
        <text>glycine + O2 + H2O = glyoxylate + H2O2 + NH4(+)</text>
        <dbReference type="Rhea" id="RHEA:11532"/>
        <dbReference type="ChEBI" id="CHEBI:15377"/>
        <dbReference type="ChEBI" id="CHEBI:15379"/>
        <dbReference type="ChEBI" id="CHEBI:16240"/>
        <dbReference type="ChEBI" id="CHEBI:28938"/>
        <dbReference type="ChEBI" id="CHEBI:36655"/>
        <dbReference type="ChEBI" id="CHEBI:57305"/>
        <dbReference type="EC" id="1.4.3.19"/>
    </reaction>
</comment>
<name>A0A7K0C8K5_9ACTN</name>
<reference evidence="7 8" key="1">
    <citation type="submission" date="2019-10" db="EMBL/GenBank/DDBJ databases">
        <title>Actinomadura rubteroloni sp. nov. and Actinomadura macrotermitis sp. nov., isolated from the gut of fungus growing-termite Macrotermes natalensis.</title>
        <authorList>
            <person name="Benndorf R."/>
            <person name="Martin K."/>
            <person name="Kuefner M."/>
            <person name="De Beer W."/>
            <person name="Kaster A.-K."/>
            <person name="Vollmers J."/>
            <person name="Poulsen M."/>
            <person name="Beemelmanns C."/>
        </authorList>
    </citation>
    <scope>NUCLEOTIDE SEQUENCE [LARGE SCALE GENOMIC DNA]</scope>
    <source>
        <strain evidence="7 8">RB68</strain>
    </source>
</reference>
<dbReference type="GO" id="GO:0050660">
    <property type="term" value="F:flavin adenine dinucleotide binding"/>
    <property type="evidence" value="ECO:0007669"/>
    <property type="project" value="InterPro"/>
</dbReference>
<evidence type="ECO:0000313" key="8">
    <source>
        <dbReference type="Proteomes" id="UP000487268"/>
    </source>
</evidence>
<dbReference type="NCBIfam" id="TIGR02352">
    <property type="entry name" value="thiamin_ThiO"/>
    <property type="match status" value="1"/>
</dbReference>
<evidence type="ECO:0000256" key="5">
    <source>
        <dbReference type="ARBA" id="ARBA00050018"/>
    </source>
</evidence>
<comment type="caution">
    <text evidence="7">The sequence shown here is derived from an EMBL/GenBank/DDBJ whole genome shotgun (WGS) entry which is preliminary data.</text>
</comment>
<dbReference type="RefSeq" id="WP_153541916.1">
    <property type="nucleotide sequence ID" value="NZ_WEGH01000007.1"/>
</dbReference>
<comment type="pathway">
    <text evidence="1">Cofactor biosynthesis; thiamine diphosphate biosynthesis.</text>
</comment>
<evidence type="ECO:0000256" key="1">
    <source>
        <dbReference type="ARBA" id="ARBA00004948"/>
    </source>
</evidence>
<protein>
    <recommendedName>
        <fullName evidence="5">glycine oxidase</fullName>
        <ecNumber evidence="5">1.4.3.19</ecNumber>
    </recommendedName>
</protein>
<dbReference type="EC" id="1.4.3.19" evidence="5"/>
<dbReference type="Gene3D" id="3.50.50.60">
    <property type="entry name" value="FAD/NAD(P)-binding domain"/>
    <property type="match status" value="1"/>
</dbReference>